<dbReference type="InterPro" id="IPR013819">
    <property type="entry name" value="LipOase_C"/>
</dbReference>
<evidence type="ECO:0000256" key="11">
    <source>
        <dbReference type="PROSITE-ProRule" id="PRU00152"/>
    </source>
</evidence>
<dbReference type="CDD" id="cd01753">
    <property type="entry name" value="PLAT_LOX"/>
    <property type="match status" value="1"/>
</dbReference>
<dbReference type="SUPFAM" id="SSF49723">
    <property type="entry name" value="Lipase/lipooxygenase domain (PLAT/LH2 domain)"/>
    <property type="match status" value="1"/>
</dbReference>
<keyword evidence="5" id="KW-0963">Cytoplasm</keyword>
<dbReference type="InterPro" id="IPR042062">
    <property type="entry name" value="PLAT_LOX_verte"/>
</dbReference>
<dbReference type="InterPro" id="IPR020833">
    <property type="entry name" value="LipOase_Fe_BS"/>
</dbReference>
<dbReference type="Pfam" id="PF01477">
    <property type="entry name" value="PLAT"/>
    <property type="match status" value="1"/>
</dbReference>
<name>A0ABM0QIV0_GALVR</name>
<feature type="domain" description="PLAT" evidence="13">
    <location>
        <begin position="2"/>
        <end position="115"/>
    </location>
</feature>
<gene>
    <name evidence="16" type="primary">LOC103588407</name>
</gene>
<comment type="cofactor">
    <cofactor evidence="1 12">
        <name>Fe cation</name>
        <dbReference type="ChEBI" id="CHEBI:24875"/>
    </cofactor>
</comment>
<dbReference type="SUPFAM" id="SSF48484">
    <property type="entry name" value="Lipoxigenase"/>
    <property type="match status" value="1"/>
</dbReference>
<evidence type="ECO:0000313" key="16">
    <source>
        <dbReference type="RefSeq" id="XP_008568291.1"/>
    </source>
</evidence>
<dbReference type="Gene3D" id="1.20.245.10">
    <property type="entry name" value="Lipoxygenase-1, Domain 5"/>
    <property type="match status" value="2"/>
</dbReference>
<dbReference type="PRINTS" id="PR00087">
    <property type="entry name" value="LIPOXYGENASE"/>
</dbReference>
<comment type="similarity">
    <text evidence="4 12">Belongs to the lipoxygenase family.</text>
</comment>
<proteinExistence type="inferred from homology"/>
<organism evidence="15 16">
    <name type="scientific">Galeopterus variegatus</name>
    <name type="common">Malayan flying lemur</name>
    <name type="synonym">Cynocephalus variegatus</name>
    <dbReference type="NCBI Taxonomy" id="482537"/>
    <lineage>
        <taxon>Eukaryota</taxon>
        <taxon>Metazoa</taxon>
        <taxon>Chordata</taxon>
        <taxon>Craniata</taxon>
        <taxon>Vertebrata</taxon>
        <taxon>Euteleostomi</taxon>
        <taxon>Mammalia</taxon>
        <taxon>Eutheria</taxon>
        <taxon>Euarchontoglires</taxon>
        <taxon>Dermoptera</taxon>
        <taxon>Cynocephalidae</taxon>
        <taxon>Galeopterus</taxon>
    </lineage>
</organism>
<dbReference type="Gene3D" id="3.10.450.60">
    <property type="match status" value="1"/>
</dbReference>
<protein>
    <submittedName>
        <fullName evidence="16">Arachidonate 12-lipoxygenase, epidermal-type-like</fullName>
    </submittedName>
</protein>
<dbReference type="Gene3D" id="2.60.60.20">
    <property type="entry name" value="PLAT/LH2 domain"/>
    <property type="match status" value="1"/>
</dbReference>
<dbReference type="InterPro" id="IPR000907">
    <property type="entry name" value="LipOase"/>
</dbReference>
<evidence type="ECO:0000256" key="6">
    <source>
        <dbReference type="ARBA" id="ARBA00022723"/>
    </source>
</evidence>
<comment type="caution">
    <text evidence="11">Lacks conserved residue(s) required for the propagation of feature annotation.</text>
</comment>
<evidence type="ECO:0000256" key="4">
    <source>
        <dbReference type="ARBA" id="ARBA00009419"/>
    </source>
</evidence>
<sequence>MGKYRVRVATGDSFLAGSGNLVQLWLVGEHGEADLGKRLRPVWGKETEFEIDVPLHLGRLLLVKLRKHKVLLDFDWFCKWIAVQGPGGAQGEALFPCYRWVQGDGIICLPEGTARTVSDDPQNLFKKHREQELEERRKVYRWGSWKDGLILPIAGNTQRDLPRDERFLEDKDLDFTLSLAKVLKDLAIKGTLDFANSVKRLEDFKKIFPRGKTALAERVCHSWKDDALFGYQFLNGANPMLLRRSTSLPARLVLPPGMEDLKTQLDKELQAGSLFEADFSLLDGVKPNIIIFKQQYVAAPLVMLKLHPDGRLLPMVIQLQPPRHGCPPPLLFLPSDPPMAWLLAKTWVRSSDFQLHQLQSHLLRGHLMAEVISVATLRSLPSLHPIYKLLIPHFRYTMEINILARSSLVSEWGIFDLVVSTGSGGHVDILQRATACLTYRSLCPPDDLADRGLLDVNSSLYGQDALRLWGIISRYAEGMVGLFYKSDQAVKDDPELQAWCREVTETGLQGAQNRGFPMSLESRAQLCHFVTMCIFTCTGQHASAHLGQLDWYSWIPNGPCTMRKPPPVSKDVTEKDIVNSLPSLHQARMQKTFTKFLGRRQPVMVALGQHKEEYFSGPGPQSVLKRFQEELAAMDKEVEVRNAGLDLPYEYLRPSMVENSVTI</sequence>
<dbReference type="Pfam" id="PF00305">
    <property type="entry name" value="Lipoxygenase"/>
    <property type="match status" value="1"/>
</dbReference>
<dbReference type="PROSITE" id="PS50095">
    <property type="entry name" value="PLAT"/>
    <property type="match status" value="1"/>
</dbReference>
<dbReference type="InterPro" id="IPR036226">
    <property type="entry name" value="LipOase_C_sf"/>
</dbReference>
<dbReference type="InterPro" id="IPR001024">
    <property type="entry name" value="PLAT/LH2_dom"/>
</dbReference>
<dbReference type="PROSITE" id="PS51393">
    <property type="entry name" value="LIPOXYGENASE_3"/>
    <property type="match status" value="1"/>
</dbReference>
<evidence type="ECO:0000256" key="2">
    <source>
        <dbReference type="ARBA" id="ARBA00004496"/>
    </source>
</evidence>
<evidence type="ECO:0000256" key="8">
    <source>
        <dbReference type="ARBA" id="ARBA00023002"/>
    </source>
</evidence>
<dbReference type="PROSITE" id="PS00711">
    <property type="entry name" value="LIPOXYGENASE_1"/>
    <property type="match status" value="1"/>
</dbReference>
<dbReference type="PROSITE" id="PS00081">
    <property type="entry name" value="LIPOXYGENASE_2"/>
    <property type="match status" value="1"/>
</dbReference>
<accession>A0ABM0QIV0</accession>
<dbReference type="PRINTS" id="PR00467">
    <property type="entry name" value="MAMLPOXGNASE"/>
</dbReference>
<evidence type="ECO:0000256" key="12">
    <source>
        <dbReference type="RuleBase" id="RU003974"/>
    </source>
</evidence>
<keyword evidence="7 12" id="KW-0223">Dioxygenase</keyword>
<evidence type="ECO:0000256" key="10">
    <source>
        <dbReference type="ARBA" id="ARBA00023098"/>
    </source>
</evidence>
<comment type="pathway">
    <text evidence="3">Lipid metabolism.</text>
</comment>
<keyword evidence="6 12" id="KW-0479">Metal-binding</keyword>
<reference evidence="16" key="1">
    <citation type="submission" date="2025-08" db="UniProtKB">
        <authorList>
            <consortium name="RefSeq"/>
        </authorList>
    </citation>
    <scope>IDENTIFICATION</scope>
</reference>
<dbReference type="RefSeq" id="XP_008568291.1">
    <property type="nucleotide sequence ID" value="XM_008570069.1"/>
</dbReference>
<keyword evidence="9 12" id="KW-0408">Iron</keyword>
<evidence type="ECO:0000313" key="15">
    <source>
        <dbReference type="Proteomes" id="UP000694923"/>
    </source>
</evidence>
<evidence type="ECO:0000256" key="7">
    <source>
        <dbReference type="ARBA" id="ARBA00022964"/>
    </source>
</evidence>
<dbReference type="PANTHER" id="PTHR11771">
    <property type="entry name" value="LIPOXYGENASE"/>
    <property type="match status" value="1"/>
</dbReference>
<comment type="subcellular location">
    <subcellularLocation>
        <location evidence="2">Cytoplasm</location>
    </subcellularLocation>
</comment>
<dbReference type="InterPro" id="IPR001885">
    <property type="entry name" value="LipOase_mml"/>
</dbReference>
<dbReference type="GeneID" id="103588407"/>
<dbReference type="InterPro" id="IPR020834">
    <property type="entry name" value="LipOase_CS"/>
</dbReference>
<dbReference type="SMART" id="SM00308">
    <property type="entry name" value="LH2"/>
    <property type="match status" value="1"/>
</dbReference>
<keyword evidence="15" id="KW-1185">Reference proteome</keyword>
<evidence type="ECO:0000259" key="13">
    <source>
        <dbReference type="PROSITE" id="PS50095"/>
    </source>
</evidence>
<keyword evidence="8 12" id="KW-0560">Oxidoreductase</keyword>
<evidence type="ECO:0000256" key="1">
    <source>
        <dbReference type="ARBA" id="ARBA00001962"/>
    </source>
</evidence>
<evidence type="ECO:0000256" key="5">
    <source>
        <dbReference type="ARBA" id="ARBA00022490"/>
    </source>
</evidence>
<evidence type="ECO:0000256" key="3">
    <source>
        <dbReference type="ARBA" id="ARBA00005189"/>
    </source>
</evidence>
<evidence type="ECO:0000256" key="9">
    <source>
        <dbReference type="ARBA" id="ARBA00023004"/>
    </source>
</evidence>
<dbReference type="Proteomes" id="UP000694923">
    <property type="component" value="Unplaced"/>
</dbReference>
<dbReference type="InterPro" id="IPR036392">
    <property type="entry name" value="PLAT/LH2_dom_sf"/>
</dbReference>
<feature type="domain" description="Lipoxygenase" evidence="14">
    <location>
        <begin position="115"/>
        <end position="663"/>
    </location>
</feature>
<keyword evidence="10" id="KW-0443">Lipid metabolism</keyword>
<evidence type="ECO:0000259" key="14">
    <source>
        <dbReference type="PROSITE" id="PS51393"/>
    </source>
</evidence>